<dbReference type="Gene3D" id="1.10.510.10">
    <property type="entry name" value="Transferase(Phosphotransferase) domain 1"/>
    <property type="match status" value="1"/>
</dbReference>
<dbReference type="AlphaFoldDB" id="A0A0L7M3N2"/>
<evidence type="ECO:0008006" key="3">
    <source>
        <dbReference type="Google" id="ProtNLM"/>
    </source>
</evidence>
<organism evidence="1 2">
    <name type="scientific">Plasmodium falciparum (isolate Dd2)</name>
    <dbReference type="NCBI Taxonomy" id="57267"/>
    <lineage>
        <taxon>Eukaryota</taxon>
        <taxon>Sar</taxon>
        <taxon>Alveolata</taxon>
        <taxon>Apicomplexa</taxon>
        <taxon>Aconoidasida</taxon>
        <taxon>Haemosporida</taxon>
        <taxon>Plasmodiidae</taxon>
        <taxon>Plasmodium</taxon>
        <taxon>Plasmodium (Laverania)</taxon>
    </lineage>
</organism>
<dbReference type="KEGG" id="pfd:PFDG_03583"/>
<dbReference type="Gene3D" id="1.25.10.10">
    <property type="entry name" value="Leucine-rich Repeat Variant"/>
    <property type="match status" value="1"/>
</dbReference>
<dbReference type="InterPro" id="IPR011989">
    <property type="entry name" value="ARM-like"/>
</dbReference>
<dbReference type="OrthoDB" id="447103at2759"/>
<dbReference type="PANTHER" id="PTHR12984">
    <property type="entry name" value="SCY1-RELATED S/T PROTEIN KINASE-LIKE"/>
    <property type="match status" value="1"/>
</dbReference>
<protein>
    <recommendedName>
        <fullName evidence="3">SCY1 protein kinase</fullName>
    </recommendedName>
</protein>
<proteinExistence type="predicted"/>
<gene>
    <name evidence="1" type="ORF">PFDG_03583</name>
</gene>
<dbReference type="FunFam" id="1.10.510.10:FF:000847">
    <property type="entry name" value="SCY1 protein kinase"/>
    <property type="match status" value="1"/>
</dbReference>
<dbReference type="EMBL" id="DS016556">
    <property type="protein sequence ID" value="KOB87456.1"/>
    <property type="molecule type" value="Genomic_DNA"/>
</dbReference>
<dbReference type="SUPFAM" id="SSF56112">
    <property type="entry name" value="Protein kinase-like (PK-like)"/>
    <property type="match status" value="1"/>
</dbReference>
<accession>A0A0L7M3N2</accession>
<dbReference type="Gene3D" id="3.30.200.20">
    <property type="entry name" value="Phosphorylase Kinase, domain 1"/>
    <property type="match status" value="1"/>
</dbReference>
<dbReference type="Proteomes" id="UP000054282">
    <property type="component" value="Unassembled WGS sequence"/>
</dbReference>
<dbReference type="InterPro" id="IPR011009">
    <property type="entry name" value="Kinase-like_dom_sf"/>
</dbReference>
<reference evidence="2" key="2">
    <citation type="submission" date="2006-09" db="EMBL/GenBank/DDBJ databases">
        <title>The genome sequence of Plasmodium falciparum Dd2.</title>
        <authorList>
            <consortium name="The Broad Institute Genome Sequencing Platform"/>
            <person name="Birren B."/>
            <person name="Lander E."/>
            <person name="Galagan J."/>
            <person name="Nusbaum C."/>
            <person name="Devon K."/>
            <person name="Henn M."/>
            <person name="Jaffe D."/>
            <person name="Butler J."/>
            <person name="Alvarez P."/>
            <person name="Gnerre S."/>
            <person name="Grabherr M."/>
            <person name="Kleber M."/>
            <person name="Mauceli E."/>
            <person name="Brockman W."/>
            <person name="MacCallum I.A."/>
            <person name="Rounsley S."/>
            <person name="Young S."/>
            <person name="LaButti K."/>
            <person name="Pushparaj V."/>
            <person name="DeCaprio D."/>
            <person name="Crawford M."/>
            <person name="Koehrsen M."/>
            <person name="Engels R."/>
            <person name="Montgomery P."/>
            <person name="Pearson M."/>
            <person name="Howarth C."/>
            <person name="Larson L."/>
            <person name="Luoma S."/>
            <person name="White J."/>
            <person name="Kodira C."/>
            <person name="Zeng Q."/>
            <person name="O'Leary S."/>
            <person name="Yandava C."/>
            <person name="Alvarado L."/>
            <person name="Wirth D."/>
            <person name="Volkman S."/>
            <person name="Hartl D."/>
        </authorList>
    </citation>
    <scope>NUCLEOTIDE SEQUENCE [LARGE SCALE GENOMIC DNA]</scope>
</reference>
<evidence type="ECO:0000313" key="2">
    <source>
        <dbReference type="Proteomes" id="UP000054282"/>
    </source>
</evidence>
<reference evidence="2" key="1">
    <citation type="submission" date="2006-09" db="EMBL/GenBank/DDBJ databases">
        <title>Annotation of Plasmodium falciparum Dd2.</title>
        <authorList>
            <consortium name="The Broad Institute Genome Sequencing Platform"/>
            <person name="Volkman S.K."/>
            <person name="Neafsey D.E."/>
            <person name="Dash A.P."/>
            <person name="Chitnis C.E."/>
            <person name="Hartl D.L."/>
            <person name="Young S.K."/>
            <person name="Zeng Q."/>
            <person name="Koehrsen M."/>
            <person name="Alvarado L."/>
            <person name="Berlin A."/>
            <person name="Borenstein D."/>
            <person name="Chapman S.B."/>
            <person name="Chen Z."/>
            <person name="Engels R."/>
            <person name="Freedman E."/>
            <person name="Gellesch M."/>
            <person name="Goldberg J."/>
            <person name="Griggs A."/>
            <person name="Gujja S."/>
            <person name="Heilman E.R."/>
            <person name="Heiman D.I."/>
            <person name="Howarth C."/>
            <person name="Jen D."/>
            <person name="Larson L."/>
            <person name="Mehta T."/>
            <person name="Neiman D."/>
            <person name="Park D."/>
            <person name="Pearson M."/>
            <person name="Roberts A."/>
            <person name="Saif S."/>
            <person name="Shea T."/>
            <person name="Shenoy N."/>
            <person name="Sisk P."/>
            <person name="Stolte C."/>
            <person name="Sykes S."/>
            <person name="Walk T."/>
            <person name="White J."/>
            <person name="Yandava C."/>
            <person name="Haas B."/>
            <person name="Henn M.R."/>
            <person name="Nusbaum C."/>
            <person name="Birren B."/>
        </authorList>
    </citation>
    <scope>NUCLEOTIDE SEQUENCE [LARGE SCALE GENOMIC DNA]</scope>
</reference>
<name>A0A0L7M3N2_PLAF4</name>
<dbReference type="PANTHER" id="PTHR12984:SF3">
    <property type="entry name" value="N-TERMINAL KINASE-LIKE PROTEIN"/>
    <property type="match status" value="1"/>
</dbReference>
<dbReference type="InterPro" id="IPR051177">
    <property type="entry name" value="CIK-Related_Protein"/>
</dbReference>
<sequence>MLQYFVNKLFGDLPSSFNYMIGKKIEYDIKISYYEIYEGHDKNGEEVCVFIYEKNNKETKIIHPNILKVLDTYENEKRIYIVTEKCVPLIYEKIKSDPIWGLYEIMRCIHFINSCNYIHGLINPLSIFVNSKGRWKLSNFDCIHEKNMSICNIYNDIKDHIFCSYGYKINIPNNIHSTYIDCNGLILLMIWSYKKYICSTGSMNDEYMFYENGKNNSNNVMRNMSKVDGLKMGSEKNDALFTFGNNIYNKNNVHNNTCSMMNYLSSDPYSITFPIFNVNYKKDKMEYIPHNLHKIYDMLNTYNCVEIDLNKILNDENLKNNNHIVRTMLFLTEIHMRSKIEKSIFLDNLFKHIDNISLDVKVQMILPELCKNIDIFENYIKCLKIILHISKDIPSDEFEKMVYGPIFLKCFHLTDRTDNLNEITKSGAPLQTGGDLKKRNEFIGDTNNIMEHIHINGDESTYLDKKNIFNDNRKNNVDYSQFDNINNDQFFVDTWNPNNIDYHISLPKENMKEENKSPQFISDTNLFNNNNIQNNVTLKEQIKEERPLPLHNNNNNNMNWGATNIKNNDSVHREDKNHNFFKSTGESRMIDKRYKNKINMDIDNFFDEFDLSKENNTPKVKLSSLQ</sequence>
<evidence type="ECO:0000313" key="1">
    <source>
        <dbReference type="EMBL" id="KOB87456.1"/>
    </source>
</evidence>
<dbReference type="OMA" id="KTNTIIC"/>